<comment type="caution">
    <text evidence="7">The sequence shown here is derived from an EMBL/GenBank/DDBJ whole genome shotgun (WGS) entry which is preliminary data.</text>
</comment>
<name>A0ABX2I6G8_BLAHA</name>
<feature type="transmembrane region" description="Helical" evidence="6">
    <location>
        <begin position="153"/>
        <end position="176"/>
    </location>
</feature>
<dbReference type="Pfam" id="PF01594">
    <property type="entry name" value="AI-2E_transport"/>
    <property type="match status" value="1"/>
</dbReference>
<keyword evidence="4 6" id="KW-1133">Transmembrane helix</keyword>
<proteinExistence type="inferred from homology"/>
<feature type="transmembrane region" description="Helical" evidence="6">
    <location>
        <begin position="30"/>
        <end position="48"/>
    </location>
</feature>
<feature type="transmembrane region" description="Helical" evidence="6">
    <location>
        <begin position="237"/>
        <end position="259"/>
    </location>
</feature>
<organism evidence="7 8">
    <name type="scientific">Blautia hansenii</name>
    <name type="common">Ruminococcus hansenii</name>
    <dbReference type="NCBI Taxonomy" id="1322"/>
    <lineage>
        <taxon>Bacteria</taxon>
        <taxon>Bacillati</taxon>
        <taxon>Bacillota</taxon>
        <taxon>Clostridia</taxon>
        <taxon>Lachnospirales</taxon>
        <taxon>Lachnospiraceae</taxon>
        <taxon>Blautia</taxon>
    </lineage>
</organism>
<dbReference type="PANTHER" id="PTHR21716">
    <property type="entry name" value="TRANSMEMBRANE PROTEIN"/>
    <property type="match status" value="1"/>
</dbReference>
<evidence type="ECO:0000313" key="7">
    <source>
        <dbReference type="EMBL" id="NSJ86041.1"/>
    </source>
</evidence>
<sequence>MNRKKFLMTVGVIAGVFLGMKYVFPVMLPFFCGFLLAEIIHPVAYGMAKTKFGKTLHLTESGIGGVLILLAVCTGVWGLLAGADYLTGKIGDCLRYYPVIKNYAEDLLEQCCKGVEHMTGISAEKSSAYLCGQIENIGNYFLRDGKGMDTAMESVRCCVIIVGMLMVAVVSSILFLQEREKIRGFLEKQAFFRNMKRLVQEVFRGVGQYLHAQLKIMAVICLLCIGGLWILKVRHFLGYGLVLGILDAFPVLGTGLFLVPAGIFQMLLGDSFQGVGFLVLYGVTAVVRQILEPRLIGNHMGVSPLLVLLSVYLGIFLYGGFGFLLGPLSALLIYGISKNFINKKQ</sequence>
<feature type="transmembrane region" description="Helical" evidence="6">
    <location>
        <begin position="311"/>
        <end position="336"/>
    </location>
</feature>
<feature type="transmembrane region" description="Helical" evidence="6">
    <location>
        <begin position="214"/>
        <end position="231"/>
    </location>
</feature>
<gene>
    <name evidence="7" type="ORF">G5A70_07610</name>
</gene>
<evidence type="ECO:0000256" key="2">
    <source>
        <dbReference type="ARBA" id="ARBA00009773"/>
    </source>
</evidence>
<evidence type="ECO:0000256" key="4">
    <source>
        <dbReference type="ARBA" id="ARBA00022989"/>
    </source>
</evidence>
<keyword evidence="3 6" id="KW-0812">Transmembrane</keyword>
<reference evidence="7 8" key="1">
    <citation type="journal article" date="2020" name="Cell Host Microbe">
        <title>Functional and Genomic Variation between Human-Derived Isolates of Lachnospiraceae Reveals Inter- and Intra-Species Diversity.</title>
        <authorList>
            <person name="Sorbara M.T."/>
            <person name="Littmann E.R."/>
            <person name="Fontana E."/>
            <person name="Moody T.U."/>
            <person name="Kohout C.E."/>
            <person name="Gjonbalaj M."/>
            <person name="Eaton V."/>
            <person name="Seok R."/>
            <person name="Leiner I.M."/>
            <person name="Pamer E.G."/>
        </authorList>
    </citation>
    <scope>NUCLEOTIDE SEQUENCE [LARGE SCALE GENOMIC DNA]</scope>
    <source>
        <strain evidence="7 8">MSK.15.26</strain>
    </source>
</reference>
<protein>
    <submittedName>
        <fullName evidence="7">AI-2E family transporter</fullName>
    </submittedName>
</protein>
<evidence type="ECO:0000313" key="8">
    <source>
        <dbReference type="Proteomes" id="UP000822142"/>
    </source>
</evidence>
<dbReference type="InterPro" id="IPR002549">
    <property type="entry name" value="AI-2E-like"/>
</dbReference>
<keyword evidence="5 6" id="KW-0472">Membrane</keyword>
<dbReference type="EMBL" id="JAAITA010000007">
    <property type="protein sequence ID" value="NSJ86041.1"/>
    <property type="molecule type" value="Genomic_DNA"/>
</dbReference>
<comment type="subcellular location">
    <subcellularLocation>
        <location evidence="1">Membrane</location>
        <topology evidence="1">Multi-pass membrane protein</topology>
    </subcellularLocation>
</comment>
<accession>A0ABX2I6G8</accession>
<keyword evidence="8" id="KW-1185">Reference proteome</keyword>
<evidence type="ECO:0000256" key="6">
    <source>
        <dbReference type="SAM" id="Phobius"/>
    </source>
</evidence>
<feature type="transmembrane region" description="Helical" evidence="6">
    <location>
        <begin position="60"/>
        <end position="80"/>
    </location>
</feature>
<evidence type="ECO:0000256" key="5">
    <source>
        <dbReference type="ARBA" id="ARBA00023136"/>
    </source>
</evidence>
<dbReference type="PANTHER" id="PTHR21716:SF68">
    <property type="entry name" value="TRANSPORT PROTEIN YTVI-RELATED"/>
    <property type="match status" value="1"/>
</dbReference>
<dbReference type="Proteomes" id="UP000822142">
    <property type="component" value="Unassembled WGS sequence"/>
</dbReference>
<evidence type="ECO:0000256" key="1">
    <source>
        <dbReference type="ARBA" id="ARBA00004141"/>
    </source>
</evidence>
<comment type="similarity">
    <text evidence="2">Belongs to the autoinducer-2 exporter (AI-2E) (TC 2.A.86) family.</text>
</comment>
<evidence type="ECO:0000256" key="3">
    <source>
        <dbReference type="ARBA" id="ARBA00022692"/>
    </source>
</evidence>